<comment type="caution">
    <text evidence="1">The sequence shown here is derived from an EMBL/GenBank/DDBJ whole genome shotgun (WGS) entry which is preliminary data.</text>
</comment>
<evidence type="ECO:0000313" key="1">
    <source>
        <dbReference type="EMBL" id="MBA0016608.1"/>
    </source>
</evidence>
<protein>
    <recommendedName>
        <fullName evidence="3">IrrE N-terminal-like domain-containing protein</fullName>
    </recommendedName>
</protein>
<dbReference type="GeneID" id="303194974"/>
<proteinExistence type="predicted"/>
<reference evidence="1 2" key="1">
    <citation type="submission" date="2020-07" db="EMBL/GenBank/DDBJ databases">
        <authorList>
            <person name="Hilgarth M."/>
            <person name="Werum V."/>
            <person name="Vogel R.F."/>
        </authorList>
    </citation>
    <scope>NUCLEOTIDE SEQUENCE [LARGE SCALE GENOMIC DNA]</scope>
    <source>
        <strain evidence="1 2">DSM 28961</strain>
    </source>
</reference>
<dbReference type="RefSeq" id="WP_180746801.1">
    <property type="nucleotide sequence ID" value="NZ_CBCRWQ010000008.1"/>
</dbReference>
<dbReference type="EMBL" id="JACBNY010000007">
    <property type="protein sequence ID" value="MBA0016608.1"/>
    <property type="molecule type" value="Genomic_DNA"/>
</dbReference>
<accession>A0A7V8N0T5</accession>
<dbReference type="Proteomes" id="UP000530186">
    <property type="component" value="Unassembled WGS sequence"/>
</dbReference>
<sequence>MNSKTTTSDIFDINRKTGALVLGKNRLDDYATKFLNKHFKQALIGPMALPVEEMIDAMGLTVGQVSLSRNLDIFGCCLLLDGHVEIYSSEDDSTKSKYFEAGTILIDPASEEIYGVGSRRNTLVHEAVHWEKDKRYFEILKIKNRIIDEDFAPIMCRQSQTFFEPPEGKKTKDNEIKWLEWQAHRITPRILMPKESFKRKALLLIQGYSSKSQRVSCDILIEDLSEFFITSRLSTKFRLLEVGLKEVISKFYDYESVYNEINSTRDFTQITIEEAFEMLDSNSTLQNWVRGGRYVFVDGYFVLASSQFVTRKKGALALTSKDRKNLEKCVINIREQHFISYANTDKDFLGFATLKKSEGIDCRLLTFHPKFQTPTDYEEDEVYQAFSDELTEYNEEEEIELVKMIGDPTKSLCDCLWFLMKNRNWNYPEVFNEKTDLHKNYHGKIKNNKLNNMSKENLMALCVGLKLCSRVTLQVFSKSDNKLDFYTDPDKTWVRILDFTPGLNIQDFNGILEKKSLKLLGSAIKE</sequence>
<organism evidence="1 2">
    <name type="scientific">Pseudolactococcus laudensis</name>
    <dbReference type="NCBI Taxonomy" id="1494461"/>
    <lineage>
        <taxon>Bacteria</taxon>
        <taxon>Bacillati</taxon>
        <taxon>Bacillota</taxon>
        <taxon>Bacilli</taxon>
        <taxon>Lactobacillales</taxon>
        <taxon>Streptococcaceae</taxon>
        <taxon>Pseudolactococcus</taxon>
    </lineage>
</organism>
<gene>
    <name evidence="1" type="ORF">HZR21_05525</name>
</gene>
<keyword evidence="2" id="KW-1185">Reference proteome</keyword>
<evidence type="ECO:0000313" key="2">
    <source>
        <dbReference type="Proteomes" id="UP000530186"/>
    </source>
</evidence>
<name>A0A7V8N0T5_9LACT</name>
<dbReference type="AlphaFoldDB" id="A0A7V8N0T5"/>
<evidence type="ECO:0008006" key="3">
    <source>
        <dbReference type="Google" id="ProtNLM"/>
    </source>
</evidence>